<dbReference type="PANTHER" id="PTHR22855">
    <property type="entry name" value="ACETYL, PROPIONYL, PYRUVATE, AND GLUTACONYL CARBOXYLASE-RELATED"/>
    <property type="match status" value="1"/>
</dbReference>
<dbReference type="RefSeq" id="XP_029738308.1">
    <property type="nucleotide sequence ID" value="XM_029885742.1"/>
</dbReference>
<dbReference type="InterPro" id="IPR011762">
    <property type="entry name" value="COA_CT_N"/>
</dbReference>
<proteinExistence type="predicted"/>
<dbReference type="PROSITE" id="PS50989">
    <property type="entry name" value="COA_CT_CTER"/>
    <property type="match status" value="1"/>
</dbReference>
<protein>
    <recommendedName>
        <fullName evidence="2">methylcrotonoyl-CoA carboxylase</fullName>
        <ecNumber evidence="2">6.4.1.4</ecNumber>
    </recommendedName>
    <alternativeName>
        <fullName evidence="4">3-methylcrotonyl-CoA carboxylase 2</fullName>
    </alternativeName>
    <alternativeName>
        <fullName evidence="3">3-methylcrotonyl-CoA:carbon dioxide ligase subunit beta</fullName>
    </alternativeName>
</protein>
<sequence>MSLNALQTPETPLKPAHPALRLPVLELPPLVADAETQANRAANEALIRELEQRTQSVLNQGSGKTQQLHLSRGMLLARDRIALLLDQDSPFLQLCTFAGYEQKDCTPSGSVVGGIGLVSNTLTMCIAHIPTLQGASANRAQIAKIQRLGQIAHENRLPIVFLVHSAGASLQQQFEFHHGARQFYDLATRSQDGIPTCSVVFGQCPAAGAYTPGMSDMTIMIREQAQLFLGGPPLVKMATGEVSDAEQLGGAEKHATVSGVADCLVNNEVEAITEARYWVASLNWRERMSRPESLRLPQWDSLEPLYSMDSLLDVAQANIKKPWRIEQLIARITDGSRFNEFKPLYGANTVTGFGYVAGHPVGIIGNNGVLNPSDAQKTTQFIRLANNNNVPLLFLHNISGFMVGREFEAAGSIKYGSLLINAVANSRVPHISIIVGSSYGAGNCAMCGRAYDPRFLFTWPQGRTSVMGPDALAGVVDMVEREIFTRSGKPIDEARQQKRREAMFNKVSTESDSYYASSRLLDDGIIDPRSTRQVVGFCLEIFAQEKIQGNPGFGGVSRIHLLHHAVVIYTLRARPDRLQELSSQHASFARRPQPIPRLNRTRMLGLESSYSSFLLFFLCTSHRRPLLVLEALPIIDKERAQRFRDAYRHDWALLPTGREAAYRLDAWKLLAGKEATLLDLPTDSASA</sequence>
<evidence type="ECO:0000256" key="3">
    <source>
        <dbReference type="ARBA" id="ARBA00031237"/>
    </source>
</evidence>
<gene>
    <name evidence="8" type="ORF">EX895_005148</name>
</gene>
<evidence type="ECO:0000313" key="9">
    <source>
        <dbReference type="Proteomes" id="UP000306050"/>
    </source>
</evidence>
<dbReference type="InterPro" id="IPR029045">
    <property type="entry name" value="ClpP/crotonase-like_dom_sf"/>
</dbReference>
<evidence type="ECO:0000259" key="7">
    <source>
        <dbReference type="PROSITE" id="PS50989"/>
    </source>
</evidence>
<keyword evidence="9" id="KW-1185">Reference proteome</keyword>
<accession>A0A4U7KPZ2</accession>
<dbReference type="GO" id="GO:0006552">
    <property type="term" value="P:L-leucine catabolic process"/>
    <property type="evidence" value="ECO:0007669"/>
    <property type="project" value="UniProtKB-UniPathway"/>
</dbReference>
<dbReference type="Pfam" id="PF01039">
    <property type="entry name" value="Carboxyl_trans"/>
    <property type="match status" value="1"/>
</dbReference>
<organism evidence="8 9">
    <name type="scientific">Sporisorium graminicola</name>
    <dbReference type="NCBI Taxonomy" id="280036"/>
    <lineage>
        <taxon>Eukaryota</taxon>
        <taxon>Fungi</taxon>
        <taxon>Dikarya</taxon>
        <taxon>Basidiomycota</taxon>
        <taxon>Ustilaginomycotina</taxon>
        <taxon>Ustilaginomycetes</taxon>
        <taxon>Ustilaginales</taxon>
        <taxon>Ustilaginaceae</taxon>
        <taxon>Sporisorium</taxon>
    </lineage>
</organism>
<dbReference type="Proteomes" id="UP000306050">
    <property type="component" value="Chromosome SGRAM_5"/>
</dbReference>
<dbReference type="Gene3D" id="3.90.226.10">
    <property type="entry name" value="2-enoyl-CoA Hydratase, Chain A, domain 1"/>
    <property type="match status" value="2"/>
</dbReference>
<evidence type="ECO:0000256" key="2">
    <source>
        <dbReference type="ARBA" id="ARBA00026116"/>
    </source>
</evidence>
<dbReference type="InterPro" id="IPR011763">
    <property type="entry name" value="COA_CT_C"/>
</dbReference>
<evidence type="ECO:0000313" key="8">
    <source>
        <dbReference type="EMBL" id="TKY86323.1"/>
    </source>
</evidence>
<evidence type="ECO:0000256" key="5">
    <source>
        <dbReference type="ARBA" id="ARBA00052347"/>
    </source>
</evidence>
<reference evidence="8 9" key="1">
    <citation type="submission" date="2019-05" db="EMBL/GenBank/DDBJ databases">
        <title>Sporisorium graminicola CBS 10092 draft sequencing and annotation.</title>
        <authorList>
            <person name="Solano-Gonzalez S."/>
            <person name="Caddick M.X."/>
            <person name="Darby A."/>
        </authorList>
    </citation>
    <scope>NUCLEOTIDE SEQUENCE [LARGE SCALE GENOMIC DNA]</scope>
    <source>
        <strain evidence="8 9">CBS 10092</strain>
    </source>
</reference>
<dbReference type="PANTHER" id="PTHR22855:SF46">
    <property type="entry name" value="METHYLCROTONOYL-COA CARBOXYLASE"/>
    <property type="match status" value="1"/>
</dbReference>
<dbReference type="KEGG" id="sgra:EX895_005148"/>
<dbReference type="InterPro" id="IPR045190">
    <property type="entry name" value="MCCB/AccD1-like"/>
</dbReference>
<dbReference type="FunFam" id="3.90.226.10:FF:000021">
    <property type="entry name" value="Acetyl-CoA carboxylase carboxyltransferase subunit"/>
    <property type="match status" value="1"/>
</dbReference>
<dbReference type="PROSITE" id="PS50980">
    <property type="entry name" value="COA_CT_NTER"/>
    <property type="match status" value="1"/>
</dbReference>
<evidence type="ECO:0000259" key="6">
    <source>
        <dbReference type="PROSITE" id="PS50980"/>
    </source>
</evidence>
<dbReference type="InterPro" id="IPR034733">
    <property type="entry name" value="AcCoA_carboxyl_beta"/>
</dbReference>
<dbReference type="AlphaFoldDB" id="A0A4U7KPZ2"/>
<dbReference type="FunFam" id="3.90.226.10:FF:000160">
    <property type="entry name" value="Chromosome 19, whole genome shotgun sequence"/>
    <property type="match status" value="1"/>
</dbReference>
<name>A0A4U7KPZ2_9BASI</name>
<dbReference type="OrthoDB" id="439921at2759"/>
<dbReference type="GeneID" id="40728043"/>
<dbReference type="EC" id="6.4.1.4" evidence="2"/>
<evidence type="ECO:0000256" key="4">
    <source>
        <dbReference type="ARBA" id="ARBA00031404"/>
    </source>
</evidence>
<feature type="domain" description="CoA carboxyltransferase N-terminal" evidence="6">
    <location>
        <begin position="43"/>
        <end position="294"/>
    </location>
</feature>
<feature type="domain" description="CoA carboxyltransferase C-terminal" evidence="7">
    <location>
        <begin position="303"/>
        <end position="549"/>
    </location>
</feature>
<comment type="caution">
    <text evidence="8">The sequence shown here is derived from an EMBL/GenBank/DDBJ whole genome shotgun (WGS) entry which is preliminary data.</text>
</comment>
<dbReference type="UniPathway" id="UPA00363">
    <property type="reaction ID" value="UER00861"/>
</dbReference>
<comment type="catalytic activity">
    <reaction evidence="5">
        <text>3-methylbut-2-enoyl-CoA + hydrogencarbonate + ATP = 3-methyl-(2E)-glutaconyl-CoA + ADP + phosphate + H(+)</text>
        <dbReference type="Rhea" id="RHEA:13589"/>
        <dbReference type="ChEBI" id="CHEBI:15378"/>
        <dbReference type="ChEBI" id="CHEBI:17544"/>
        <dbReference type="ChEBI" id="CHEBI:30616"/>
        <dbReference type="ChEBI" id="CHEBI:43474"/>
        <dbReference type="ChEBI" id="CHEBI:57344"/>
        <dbReference type="ChEBI" id="CHEBI:57346"/>
        <dbReference type="ChEBI" id="CHEBI:456216"/>
        <dbReference type="EC" id="6.4.1.4"/>
    </reaction>
</comment>
<dbReference type="GO" id="GO:0004485">
    <property type="term" value="F:methylcrotonoyl-CoA carboxylase activity"/>
    <property type="evidence" value="ECO:0007669"/>
    <property type="project" value="UniProtKB-EC"/>
</dbReference>
<comment type="pathway">
    <text evidence="1">Amino-acid degradation; L-leucine degradation; (S)-3-hydroxy-3-methylglutaryl-CoA from 3-isovaleryl-CoA: step 2/3.</text>
</comment>
<dbReference type="EMBL" id="SRRM01000018">
    <property type="protein sequence ID" value="TKY86323.1"/>
    <property type="molecule type" value="Genomic_DNA"/>
</dbReference>
<dbReference type="SUPFAM" id="SSF52096">
    <property type="entry name" value="ClpP/crotonase"/>
    <property type="match status" value="2"/>
</dbReference>
<evidence type="ECO:0000256" key="1">
    <source>
        <dbReference type="ARBA" id="ARBA00025711"/>
    </source>
</evidence>